<evidence type="ECO:0000259" key="3">
    <source>
        <dbReference type="Pfam" id="PF24809"/>
    </source>
</evidence>
<keyword evidence="1" id="KW-0677">Repeat</keyword>
<name>A0ABR3U0G8_9PEZI</name>
<dbReference type="InterPro" id="IPR056125">
    <property type="entry name" value="DUF7708"/>
</dbReference>
<dbReference type="Pfam" id="PF24809">
    <property type="entry name" value="DUF7708"/>
    <property type="match status" value="1"/>
</dbReference>
<comment type="caution">
    <text evidence="5">The sequence shown here is derived from an EMBL/GenBank/DDBJ whole genome shotgun (WGS) entry which is preliminary data.</text>
</comment>
<proteinExistence type="predicted"/>
<dbReference type="EMBL" id="JAKEKT020000008">
    <property type="protein sequence ID" value="KAL1648817.1"/>
    <property type="molecule type" value="Genomic_DNA"/>
</dbReference>
<protein>
    <recommendedName>
        <fullName evidence="7">Nacht domain protein</fullName>
    </recommendedName>
</protein>
<dbReference type="Pfam" id="PF24883">
    <property type="entry name" value="NPHP3_N"/>
    <property type="match status" value="1"/>
</dbReference>
<accession>A0ABR3U0G8</accession>
<feature type="domain" description="Nephrocystin 3-like N-terminal" evidence="4">
    <location>
        <begin position="247"/>
        <end position="363"/>
    </location>
</feature>
<gene>
    <name evidence="5" type="ORF">SLS58_001997</name>
</gene>
<sequence>MSQSLHLSSRISPMGTAQLHSAIERFKRALDDDERRDFEYLNNQPDPATVLKFTAHLDEISAERQSRCIATRLQTVLQSVQQFSAVVETFVSSNPKVAALVWGSVKFALLLASNFGSYFEKLSALFMKFGRHCPRYAEYQSLYLDSTRLQSGLCSFYAALIGCCTRAVEVMKKPGWVQAARIITLSSFESDFTSYEQQLQHWSKEIKDEISAAAQRAEDRERRAQSEERDRAQVHRIWHRRRAKEQDLEMERVRSTYFFCRFDEEASLFATTILSSLLRQILRAETLSPAEQSSLEKILDPGPPEIEDLEYLLKGAVLNSGTLFIVVDALDECTESERYVLLKALKSIVELPGRTVKLFLSGRDGNDRHMRRMFRKIHFVSTGSPESKSDLREVVKKRLDELVAEEHLVVGHQSIFQEIEDHLLTKADGM</sequence>
<keyword evidence="6" id="KW-1185">Reference proteome</keyword>
<feature type="domain" description="DUF7708" evidence="3">
    <location>
        <begin position="73"/>
        <end position="215"/>
    </location>
</feature>
<evidence type="ECO:0000259" key="4">
    <source>
        <dbReference type="Pfam" id="PF24883"/>
    </source>
</evidence>
<reference evidence="5 6" key="1">
    <citation type="journal article" date="2023" name="Plant Dis.">
        <title>First Report of Diplodia intermedia Causing Canker and Dieback Diseases on Apple Trees in Canada.</title>
        <authorList>
            <person name="Ellouze W."/>
            <person name="Ilyukhin E."/>
            <person name="Sulman M."/>
            <person name="Ali S."/>
        </authorList>
    </citation>
    <scope>NUCLEOTIDE SEQUENCE [LARGE SCALE GENOMIC DNA]</scope>
    <source>
        <strain evidence="5 6">M45-28</strain>
    </source>
</reference>
<feature type="coiled-coil region" evidence="2">
    <location>
        <begin position="203"/>
        <end position="230"/>
    </location>
</feature>
<organism evidence="5 6">
    <name type="scientific">Diplodia intermedia</name>
    <dbReference type="NCBI Taxonomy" id="856260"/>
    <lineage>
        <taxon>Eukaryota</taxon>
        <taxon>Fungi</taxon>
        <taxon>Dikarya</taxon>
        <taxon>Ascomycota</taxon>
        <taxon>Pezizomycotina</taxon>
        <taxon>Dothideomycetes</taxon>
        <taxon>Dothideomycetes incertae sedis</taxon>
        <taxon>Botryosphaeriales</taxon>
        <taxon>Botryosphaeriaceae</taxon>
        <taxon>Diplodia</taxon>
    </lineage>
</organism>
<evidence type="ECO:0000256" key="2">
    <source>
        <dbReference type="SAM" id="Coils"/>
    </source>
</evidence>
<evidence type="ECO:0000313" key="6">
    <source>
        <dbReference type="Proteomes" id="UP001521184"/>
    </source>
</evidence>
<dbReference type="PANTHER" id="PTHR10039">
    <property type="entry name" value="AMELOGENIN"/>
    <property type="match status" value="1"/>
</dbReference>
<evidence type="ECO:0008006" key="7">
    <source>
        <dbReference type="Google" id="ProtNLM"/>
    </source>
</evidence>
<dbReference type="Proteomes" id="UP001521184">
    <property type="component" value="Unassembled WGS sequence"/>
</dbReference>
<keyword evidence="2" id="KW-0175">Coiled coil</keyword>
<evidence type="ECO:0000256" key="1">
    <source>
        <dbReference type="ARBA" id="ARBA00022737"/>
    </source>
</evidence>
<evidence type="ECO:0000313" key="5">
    <source>
        <dbReference type="EMBL" id="KAL1648817.1"/>
    </source>
</evidence>
<dbReference type="InterPro" id="IPR056884">
    <property type="entry name" value="NPHP3-like_N"/>
</dbReference>